<dbReference type="Gene3D" id="3.40.50.300">
    <property type="entry name" value="P-loop containing nucleotide triphosphate hydrolases"/>
    <property type="match status" value="1"/>
</dbReference>
<gene>
    <name evidence="4" type="ORF">C8P63_1306</name>
</gene>
<dbReference type="SUPFAM" id="SSF52980">
    <property type="entry name" value="Restriction endonuclease-like"/>
    <property type="match status" value="1"/>
</dbReference>
<proteinExistence type="predicted"/>
<sequence>MADIQAMVKEPALANRTFGVISLLGNDQAQFIENRLREAIGEEEMLKRKIICGDAYAFQGDERDIIFLSMVVADNVRFQAQVRKDAKQRFNVAASRAKNQLRLYHSVDLKDLNPDDLRYRLLNYCLNPHRVMEQVENAEALCESRFEKEVLRMILAQGYRVRPQVQVGRYRIDLVVEGLKNRLAVECDGDRWHGPDRWEEDMLRQQTLERAGWTFWRIRGSTFYRDRKKAMESLWRKLEEMGIEKEAQLNEAETPGKTEELQVSLHPPEKNTSGPETTDNQTKAPSSEEQAFLFDLTATETEFLTLFANRKEVPTHQVMDFARSQGLMLRKLIDDINEKAVDHLGDLLLHEQGRNYVISEEWVDVVLV</sequence>
<accession>A0A2T6B9F7</accession>
<dbReference type="SUPFAM" id="SSF52540">
    <property type="entry name" value="P-loop containing nucleoside triphosphate hydrolases"/>
    <property type="match status" value="1"/>
</dbReference>
<evidence type="ECO:0000259" key="3">
    <source>
        <dbReference type="Pfam" id="PF18741"/>
    </source>
</evidence>
<dbReference type="InterPro" id="IPR011335">
    <property type="entry name" value="Restrct_endonuc-II-like"/>
</dbReference>
<feature type="compositionally biased region" description="Polar residues" evidence="1">
    <location>
        <begin position="270"/>
        <end position="287"/>
    </location>
</feature>
<evidence type="ECO:0000313" key="5">
    <source>
        <dbReference type="Proteomes" id="UP000244240"/>
    </source>
</evidence>
<evidence type="ECO:0000256" key="1">
    <source>
        <dbReference type="SAM" id="MobiDB-lite"/>
    </source>
</evidence>
<feature type="domain" description="DNA2/NAM7 helicase-like C-terminal" evidence="2">
    <location>
        <begin position="9"/>
        <end position="101"/>
    </location>
</feature>
<name>A0A2T6B9F7_9BACL</name>
<feature type="domain" description="Restriction endonuclease type II-like" evidence="3">
    <location>
        <begin position="146"/>
        <end position="238"/>
    </location>
</feature>
<feature type="region of interest" description="Disordered" evidence="1">
    <location>
        <begin position="247"/>
        <end position="287"/>
    </location>
</feature>
<evidence type="ECO:0000259" key="2">
    <source>
        <dbReference type="Pfam" id="PF13087"/>
    </source>
</evidence>
<organism evidence="4 5">
    <name type="scientific">Melghirimyces profundicolus</name>
    <dbReference type="NCBI Taxonomy" id="1242148"/>
    <lineage>
        <taxon>Bacteria</taxon>
        <taxon>Bacillati</taxon>
        <taxon>Bacillota</taxon>
        <taxon>Bacilli</taxon>
        <taxon>Bacillales</taxon>
        <taxon>Thermoactinomycetaceae</taxon>
        <taxon>Melghirimyces</taxon>
    </lineage>
</organism>
<dbReference type="RefSeq" id="WP_170109721.1">
    <property type="nucleotide sequence ID" value="NZ_QBKR01000030.1"/>
</dbReference>
<dbReference type="InterPro" id="IPR027417">
    <property type="entry name" value="P-loop_NTPase"/>
</dbReference>
<comment type="caution">
    <text evidence="4">The sequence shown here is derived from an EMBL/GenBank/DDBJ whole genome shotgun (WGS) entry which is preliminary data.</text>
</comment>
<reference evidence="4 5" key="1">
    <citation type="submission" date="2018-04" db="EMBL/GenBank/DDBJ databases">
        <title>Genomic Encyclopedia of Archaeal and Bacterial Type Strains, Phase II (KMG-II): from individual species to whole genera.</title>
        <authorList>
            <person name="Goeker M."/>
        </authorList>
    </citation>
    <scope>NUCLEOTIDE SEQUENCE [LARGE SCALE GENOMIC DNA]</scope>
    <source>
        <strain evidence="4 5">DSM 45787</strain>
    </source>
</reference>
<dbReference type="Proteomes" id="UP000244240">
    <property type="component" value="Unassembled WGS sequence"/>
</dbReference>
<dbReference type="InterPro" id="IPR049468">
    <property type="entry name" value="Restrct_endonuc-II-like_dom"/>
</dbReference>
<dbReference type="Gene3D" id="3.40.960.10">
    <property type="entry name" value="VSR Endonuclease"/>
    <property type="match status" value="1"/>
</dbReference>
<dbReference type="AlphaFoldDB" id="A0A2T6B9F7"/>
<dbReference type="EMBL" id="QBKR01000030">
    <property type="protein sequence ID" value="PTX52694.1"/>
    <property type="molecule type" value="Genomic_DNA"/>
</dbReference>
<evidence type="ECO:0000313" key="4">
    <source>
        <dbReference type="EMBL" id="PTX52694.1"/>
    </source>
</evidence>
<dbReference type="Pfam" id="PF18741">
    <property type="entry name" value="MTES_1575"/>
    <property type="match status" value="1"/>
</dbReference>
<dbReference type="InterPro" id="IPR041679">
    <property type="entry name" value="DNA2/NAM7-like_C"/>
</dbReference>
<protein>
    <submittedName>
        <fullName evidence="4">Uncharacterized protein DUF559</fullName>
    </submittedName>
</protein>
<dbReference type="Pfam" id="PF13087">
    <property type="entry name" value="AAA_12"/>
    <property type="match status" value="1"/>
</dbReference>
<keyword evidence="5" id="KW-1185">Reference proteome</keyword>
<feature type="compositionally biased region" description="Basic and acidic residues" evidence="1">
    <location>
        <begin position="247"/>
        <end position="260"/>
    </location>
</feature>